<evidence type="ECO:0000256" key="1">
    <source>
        <dbReference type="ARBA" id="ARBA00022729"/>
    </source>
</evidence>
<protein>
    <recommendedName>
        <fullName evidence="2">SbsA Ig-like domain-containing protein</fullName>
    </recommendedName>
</protein>
<evidence type="ECO:0000313" key="3">
    <source>
        <dbReference type="EMBL" id="QEC57475.1"/>
    </source>
</evidence>
<feature type="domain" description="SbsA Ig-like" evidence="2">
    <location>
        <begin position="272"/>
        <end position="361"/>
    </location>
</feature>
<dbReference type="KEGG" id="fgg:FSB75_16735"/>
<gene>
    <name evidence="3" type="ORF">FSB75_16735</name>
</gene>
<evidence type="ECO:0000259" key="2">
    <source>
        <dbReference type="Pfam" id="PF13205"/>
    </source>
</evidence>
<dbReference type="PROSITE" id="PS51257">
    <property type="entry name" value="PROKAR_LIPOPROTEIN"/>
    <property type="match status" value="1"/>
</dbReference>
<dbReference type="EMBL" id="CP042433">
    <property type="protein sequence ID" value="QEC57475.1"/>
    <property type="molecule type" value="Genomic_DNA"/>
</dbReference>
<keyword evidence="1" id="KW-0732">Signal</keyword>
<dbReference type="RefSeq" id="WP_146789837.1">
    <property type="nucleotide sequence ID" value="NZ_BAABIO010000003.1"/>
</dbReference>
<feature type="domain" description="SbsA Ig-like" evidence="2">
    <location>
        <begin position="36"/>
        <end position="131"/>
    </location>
</feature>
<proteinExistence type="predicted"/>
<reference evidence="3 4" key="1">
    <citation type="journal article" date="2015" name="Int. J. Syst. Evol. Microbiol.">
        <title>Flavisolibacter ginsenosidimutans sp. nov., with ginsenoside-converting activity isolated from soil used for cultivating ginseng.</title>
        <authorList>
            <person name="Zhao Y."/>
            <person name="Liu Q."/>
            <person name="Kang M.S."/>
            <person name="Jin F."/>
            <person name="Yu H."/>
            <person name="Im W.T."/>
        </authorList>
    </citation>
    <scope>NUCLEOTIDE SEQUENCE [LARGE SCALE GENOMIC DNA]</scope>
    <source>
        <strain evidence="3 4">Gsoil 636</strain>
    </source>
</reference>
<name>A0A5B8UNC4_9BACT</name>
<dbReference type="InterPro" id="IPR032812">
    <property type="entry name" value="SbsA_Ig"/>
</dbReference>
<organism evidence="3 4">
    <name type="scientific">Flavisolibacter ginsenosidimutans</name>
    <dbReference type="NCBI Taxonomy" id="661481"/>
    <lineage>
        <taxon>Bacteria</taxon>
        <taxon>Pseudomonadati</taxon>
        <taxon>Bacteroidota</taxon>
        <taxon>Chitinophagia</taxon>
        <taxon>Chitinophagales</taxon>
        <taxon>Chitinophagaceae</taxon>
        <taxon>Flavisolibacter</taxon>
    </lineage>
</organism>
<dbReference type="AlphaFoldDB" id="A0A5B8UNC4"/>
<keyword evidence="4" id="KW-1185">Reference proteome</keyword>
<sequence>MRRTAFFLFALGFVVFWAVLSTGCANIIPPSGGPRDSLPPHLISVSPRDSTRNFHGNRIVFTFDEYIADPQDLPNTLLFTPTFEVNPEIAIRAKTVTLRFRDSLLPNTTYTFNFGNAIRDVNEGNAIKNFTYVLSTGPVLDSLSLSGKVILAETGKVDSSLIVMLHRNRTDSAVIKDRPEYFARLDGAGNFRFQNLPRDTFALYALGDAGTIRRYQDTSKLFAFANDPVIPGVTKDLVLYAYRSRQPSAATSAARNGNNTTEKRLRFSANPSGGNLDLQSDFSLNFQSPLRSFDSSKVLLTTDTTFAPVRYTVSLDSLRTTLRLRSAWAEGKRYNLILNKDFADDSAGRKLLKTDTLNFTTKKLSDYGKLNIRIRNLDTSRNPVLQFLQNDGVVFSVNIKGGVYRSTLFNPGDYDLRILYDTNNNGKWDPGRFFGAKRQPEIAQPVSRKIVVKAGGDNDFDVTL</sequence>
<accession>A0A5B8UNC4</accession>
<evidence type="ECO:0000313" key="4">
    <source>
        <dbReference type="Proteomes" id="UP000321204"/>
    </source>
</evidence>
<dbReference type="Pfam" id="PF13205">
    <property type="entry name" value="Big_5"/>
    <property type="match status" value="2"/>
</dbReference>
<dbReference type="OrthoDB" id="9809989at2"/>
<dbReference type="Proteomes" id="UP000321204">
    <property type="component" value="Chromosome"/>
</dbReference>